<dbReference type="InterPro" id="IPR013216">
    <property type="entry name" value="Methyltransf_11"/>
</dbReference>
<evidence type="ECO:0000259" key="4">
    <source>
        <dbReference type="Pfam" id="PF08241"/>
    </source>
</evidence>
<reference evidence="5" key="1">
    <citation type="submission" date="2020-05" db="EMBL/GenBank/DDBJ databases">
        <authorList>
            <person name="Chiriac C."/>
            <person name="Salcher M."/>
            <person name="Ghai R."/>
            <person name="Kavagutti S V."/>
        </authorList>
    </citation>
    <scope>NUCLEOTIDE SEQUENCE</scope>
</reference>
<proteinExistence type="predicted"/>
<dbReference type="GO" id="GO:0008757">
    <property type="term" value="F:S-adenosylmethionine-dependent methyltransferase activity"/>
    <property type="evidence" value="ECO:0007669"/>
    <property type="project" value="InterPro"/>
</dbReference>
<dbReference type="PANTHER" id="PTHR43464:SF19">
    <property type="entry name" value="UBIQUINONE BIOSYNTHESIS O-METHYLTRANSFERASE, MITOCHONDRIAL"/>
    <property type="match status" value="1"/>
</dbReference>
<keyword evidence="2" id="KW-0808">Transferase</keyword>
<evidence type="ECO:0000313" key="5">
    <source>
        <dbReference type="EMBL" id="CAB4689204.1"/>
    </source>
</evidence>
<gene>
    <name evidence="5" type="ORF">UFOPK2579_00294</name>
</gene>
<name>A0A6J6NXC0_9ZZZZ</name>
<organism evidence="5">
    <name type="scientific">freshwater metagenome</name>
    <dbReference type="NCBI Taxonomy" id="449393"/>
    <lineage>
        <taxon>unclassified sequences</taxon>
        <taxon>metagenomes</taxon>
        <taxon>ecological metagenomes</taxon>
    </lineage>
</organism>
<keyword evidence="3" id="KW-0949">S-adenosyl-L-methionine</keyword>
<keyword evidence="1" id="KW-0489">Methyltransferase</keyword>
<dbReference type="EMBL" id="CAEZXR010000021">
    <property type="protein sequence ID" value="CAB4689204.1"/>
    <property type="molecule type" value="Genomic_DNA"/>
</dbReference>
<dbReference type="Gene3D" id="3.40.50.150">
    <property type="entry name" value="Vaccinia Virus protein VP39"/>
    <property type="match status" value="1"/>
</dbReference>
<protein>
    <submittedName>
        <fullName evidence="5">Unannotated protein</fullName>
    </submittedName>
</protein>
<dbReference type="AlphaFoldDB" id="A0A6J6NXC0"/>
<dbReference type="Pfam" id="PF08241">
    <property type="entry name" value="Methyltransf_11"/>
    <property type="match status" value="1"/>
</dbReference>
<evidence type="ECO:0000256" key="1">
    <source>
        <dbReference type="ARBA" id="ARBA00022603"/>
    </source>
</evidence>
<dbReference type="InterPro" id="IPR029063">
    <property type="entry name" value="SAM-dependent_MTases_sf"/>
</dbReference>
<dbReference type="CDD" id="cd02440">
    <property type="entry name" value="AdoMet_MTases"/>
    <property type="match status" value="1"/>
</dbReference>
<sequence>MDNEDDPIGQAAVALWDAEAAAFDDPPDHGLRDPAVRAAWRDLLLSLLPPAPARVADLGCGTGSLALLLAEEGYAVDGVDLSPQMILRAEAKAGHVATFTRGDAWQVPLEAEHYDVVLCRHVLWALPDATEAVRRWDRLLRPGGTMVLVEGSWSTGAGLTGAQTLDAVTAAGRRGELLPLPDPALWGRAIDDERYAVTSSSRVASAG</sequence>
<accession>A0A6J6NXC0</accession>
<dbReference type="PANTHER" id="PTHR43464">
    <property type="entry name" value="METHYLTRANSFERASE"/>
    <property type="match status" value="1"/>
</dbReference>
<dbReference type="SUPFAM" id="SSF53335">
    <property type="entry name" value="S-adenosyl-L-methionine-dependent methyltransferases"/>
    <property type="match status" value="1"/>
</dbReference>
<dbReference type="GO" id="GO:0032259">
    <property type="term" value="P:methylation"/>
    <property type="evidence" value="ECO:0007669"/>
    <property type="project" value="UniProtKB-KW"/>
</dbReference>
<evidence type="ECO:0000256" key="2">
    <source>
        <dbReference type="ARBA" id="ARBA00022679"/>
    </source>
</evidence>
<feature type="domain" description="Methyltransferase type 11" evidence="4">
    <location>
        <begin position="57"/>
        <end position="147"/>
    </location>
</feature>
<evidence type="ECO:0000256" key="3">
    <source>
        <dbReference type="ARBA" id="ARBA00022691"/>
    </source>
</evidence>